<reference evidence="7" key="1">
    <citation type="submission" date="2009-09" db="EMBL/GenBank/DDBJ databases">
        <title>The complete chromosome of Desulfohalobium retbaense DSM 5692.</title>
        <authorList>
            <consortium name="US DOE Joint Genome Institute (JGI-PGF)"/>
            <person name="Lucas S."/>
            <person name="Copeland A."/>
            <person name="Lapidus A."/>
            <person name="Glavina del Rio T."/>
            <person name="Dalin E."/>
            <person name="Tice H."/>
            <person name="Bruce D."/>
            <person name="Goodwin L."/>
            <person name="Pitluck S."/>
            <person name="Kyrpides N."/>
            <person name="Mavromatis K."/>
            <person name="Ivanova N."/>
            <person name="Mikhailova N."/>
            <person name="Munk A.C."/>
            <person name="Brettin T."/>
            <person name="Detter J.C."/>
            <person name="Han C."/>
            <person name="Tapia R."/>
            <person name="Larimer F."/>
            <person name="Land M."/>
            <person name="Hauser L."/>
            <person name="Markowitz V."/>
            <person name="Cheng J.-F."/>
            <person name="Hugenholtz P."/>
            <person name="Woyke T."/>
            <person name="Wu D."/>
            <person name="Spring S."/>
            <person name="Klenk H.-P."/>
            <person name="Eisen J.A."/>
        </authorList>
    </citation>
    <scope>NUCLEOTIDE SEQUENCE [LARGE SCALE GENOMIC DNA]</scope>
    <source>
        <strain evidence="7">DSM 5692</strain>
    </source>
</reference>
<comment type="catalytic activity">
    <reaction evidence="5">
        <text>3-deoxy-alpha-D-manno-oct-2-ulosonate + CTP = CMP-3-deoxy-beta-D-manno-octulosonate + diphosphate</text>
        <dbReference type="Rhea" id="RHEA:23448"/>
        <dbReference type="ChEBI" id="CHEBI:33019"/>
        <dbReference type="ChEBI" id="CHEBI:37563"/>
        <dbReference type="ChEBI" id="CHEBI:85986"/>
        <dbReference type="ChEBI" id="CHEBI:85987"/>
        <dbReference type="EC" id="2.7.7.38"/>
    </reaction>
</comment>
<dbReference type="GO" id="GO:0009103">
    <property type="term" value="P:lipopolysaccharide biosynthetic process"/>
    <property type="evidence" value="ECO:0007669"/>
    <property type="project" value="UniProtKB-UniRule"/>
</dbReference>
<accession>C8X237</accession>
<proteinExistence type="inferred from homology"/>
<evidence type="ECO:0000256" key="5">
    <source>
        <dbReference type="HAMAP-Rule" id="MF_00057"/>
    </source>
</evidence>
<dbReference type="EMBL" id="CP001734">
    <property type="protein sequence ID" value="ACV68360.1"/>
    <property type="molecule type" value="Genomic_DNA"/>
</dbReference>
<dbReference type="CDD" id="cd02517">
    <property type="entry name" value="CMP-KDO-Synthetase"/>
    <property type="match status" value="1"/>
</dbReference>
<dbReference type="Gene3D" id="3.90.550.10">
    <property type="entry name" value="Spore Coat Polysaccharide Biosynthesis Protein SpsA, Chain A"/>
    <property type="match status" value="1"/>
</dbReference>
<comment type="function">
    <text evidence="5">Activates KDO (a required 8-carbon sugar) for incorporation into bacterial lipopolysaccharide in Gram-negative bacteria.</text>
</comment>
<evidence type="ECO:0000256" key="4">
    <source>
        <dbReference type="ARBA" id="ARBA00022985"/>
    </source>
</evidence>
<dbReference type="GO" id="GO:0033468">
    <property type="term" value="P:CMP-keto-3-deoxy-D-manno-octulosonic acid biosynthetic process"/>
    <property type="evidence" value="ECO:0007669"/>
    <property type="project" value="UniProtKB-UniRule"/>
</dbReference>
<dbReference type="PANTHER" id="PTHR42866">
    <property type="entry name" value="3-DEOXY-MANNO-OCTULOSONATE CYTIDYLYLTRANSFERASE"/>
    <property type="match status" value="1"/>
</dbReference>
<dbReference type="AlphaFoldDB" id="C8X237"/>
<keyword evidence="4 5" id="KW-0448">Lipopolysaccharide biosynthesis</keyword>
<dbReference type="InterPro" id="IPR004528">
    <property type="entry name" value="KdsB"/>
</dbReference>
<comment type="similarity">
    <text evidence="5">Belongs to the KdsB family.</text>
</comment>
<dbReference type="GO" id="GO:0005829">
    <property type="term" value="C:cytosol"/>
    <property type="evidence" value="ECO:0007669"/>
    <property type="project" value="TreeGrafter"/>
</dbReference>
<reference evidence="6 7" key="2">
    <citation type="journal article" date="2010" name="Stand. Genomic Sci.">
        <title>Complete genome sequence of Desulfohalobium retbaense type strain (HR(100)).</title>
        <authorList>
            <person name="Spring S."/>
            <person name="Nolan M."/>
            <person name="Lapidus A."/>
            <person name="Glavina Del Rio T."/>
            <person name="Copeland A."/>
            <person name="Tice H."/>
            <person name="Cheng J.F."/>
            <person name="Lucas S."/>
            <person name="Land M."/>
            <person name="Chen F."/>
            <person name="Bruce D."/>
            <person name="Goodwin L."/>
            <person name="Pitluck S."/>
            <person name="Ivanova N."/>
            <person name="Mavromatis K."/>
            <person name="Mikhailova N."/>
            <person name="Pati A."/>
            <person name="Chen A."/>
            <person name="Palaniappan K."/>
            <person name="Hauser L."/>
            <person name="Chang Y.J."/>
            <person name="Jeffries C.D."/>
            <person name="Munk C."/>
            <person name="Kiss H."/>
            <person name="Chain P."/>
            <person name="Han C."/>
            <person name="Brettin T."/>
            <person name="Detter J.C."/>
            <person name="Schuler E."/>
            <person name="Goker M."/>
            <person name="Rohde M."/>
            <person name="Bristow J."/>
            <person name="Eisen J.A."/>
            <person name="Markowitz V."/>
            <person name="Hugenholtz P."/>
            <person name="Kyrpides N.C."/>
            <person name="Klenk H.P."/>
        </authorList>
    </citation>
    <scope>NUCLEOTIDE SEQUENCE [LARGE SCALE GENOMIC DNA]</scope>
    <source>
        <strain evidence="6 7">DSM 5692</strain>
    </source>
</reference>
<keyword evidence="2 5" id="KW-0808">Transferase</keyword>
<evidence type="ECO:0000256" key="2">
    <source>
        <dbReference type="ARBA" id="ARBA00022679"/>
    </source>
</evidence>
<dbReference type="NCBIfam" id="NF003950">
    <property type="entry name" value="PRK05450.1-3"/>
    <property type="match status" value="1"/>
</dbReference>
<comment type="pathway">
    <text evidence="5">Nucleotide-sugar biosynthesis; CMP-3-deoxy-D-manno-octulosonate biosynthesis; CMP-3-deoxy-D-manno-octulosonate from 3-deoxy-D-manno-octulosonate and CTP: step 1/1.</text>
</comment>
<dbReference type="HAMAP" id="MF_00057">
    <property type="entry name" value="KdsB"/>
    <property type="match status" value="1"/>
</dbReference>
<evidence type="ECO:0000256" key="1">
    <source>
        <dbReference type="ARBA" id="ARBA00004370"/>
    </source>
</evidence>
<dbReference type="PANTHER" id="PTHR42866:SF2">
    <property type="entry name" value="3-DEOXY-MANNO-OCTULOSONATE CYTIDYLYLTRANSFERASE, MITOCHONDRIAL"/>
    <property type="match status" value="1"/>
</dbReference>
<dbReference type="Proteomes" id="UP000001052">
    <property type="component" value="Chromosome"/>
</dbReference>
<evidence type="ECO:0000313" key="6">
    <source>
        <dbReference type="EMBL" id="ACV68360.1"/>
    </source>
</evidence>
<dbReference type="NCBIfam" id="NF003952">
    <property type="entry name" value="PRK05450.1-5"/>
    <property type="match status" value="1"/>
</dbReference>
<keyword evidence="5" id="KW-0963">Cytoplasm</keyword>
<keyword evidence="7" id="KW-1185">Reference proteome</keyword>
<dbReference type="STRING" id="485915.Dret_1072"/>
<dbReference type="eggNOG" id="COG1212">
    <property type="taxonomic scope" value="Bacteria"/>
</dbReference>
<dbReference type="SUPFAM" id="SSF53448">
    <property type="entry name" value="Nucleotide-diphospho-sugar transferases"/>
    <property type="match status" value="1"/>
</dbReference>
<dbReference type="UniPathway" id="UPA00030"/>
<keyword evidence="3 5" id="KW-0548">Nucleotidyltransferase</keyword>
<dbReference type="KEGG" id="drt:Dret_1072"/>
<dbReference type="HOGENOM" id="CLU_065038_0_1_7"/>
<dbReference type="Pfam" id="PF02348">
    <property type="entry name" value="CTP_transf_3"/>
    <property type="match status" value="1"/>
</dbReference>
<name>C8X237_DESRD</name>
<gene>
    <name evidence="5" type="primary">kdsB</name>
    <name evidence="6" type="ordered locus">Dret_1072</name>
</gene>
<dbReference type="EC" id="2.7.7.38" evidence="5"/>
<evidence type="ECO:0000256" key="3">
    <source>
        <dbReference type="ARBA" id="ARBA00022695"/>
    </source>
</evidence>
<dbReference type="FunFam" id="3.90.550.10:FF:000011">
    <property type="entry name" value="3-deoxy-manno-octulosonate cytidylyltransferase"/>
    <property type="match status" value="1"/>
</dbReference>
<dbReference type="NCBIfam" id="TIGR00466">
    <property type="entry name" value="kdsB"/>
    <property type="match status" value="1"/>
</dbReference>
<organism evidence="6 7">
    <name type="scientific">Desulfohalobium retbaense (strain ATCC 49708 / DSM 5692 / JCM 16813 / HR100)</name>
    <dbReference type="NCBI Taxonomy" id="485915"/>
    <lineage>
        <taxon>Bacteria</taxon>
        <taxon>Pseudomonadati</taxon>
        <taxon>Thermodesulfobacteriota</taxon>
        <taxon>Desulfovibrionia</taxon>
        <taxon>Desulfovibrionales</taxon>
        <taxon>Desulfohalobiaceae</taxon>
        <taxon>Desulfohalobium</taxon>
    </lineage>
</organism>
<dbReference type="GO" id="GO:0008690">
    <property type="term" value="F:3-deoxy-manno-octulosonate cytidylyltransferase activity"/>
    <property type="evidence" value="ECO:0007669"/>
    <property type="project" value="UniProtKB-UniRule"/>
</dbReference>
<comment type="subcellular location">
    <subcellularLocation>
        <location evidence="5">Cytoplasm</location>
    </subcellularLocation>
    <subcellularLocation>
        <location evidence="1">Membrane</location>
    </subcellularLocation>
</comment>
<dbReference type="UniPathway" id="UPA00358">
    <property type="reaction ID" value="UER00476"/>
</dbReference>
<dbReference type="NCBIfam" id="NF009905">
    <property type="entry name" value="PRK13368.1"/>
    <property type="match status" value="1"/>
</dbReference>
<comment type="pathway">
    <text evidence="5">Bacterial outer membrane biogenesis; lipopolysaccharide biosynthesis.</text>
</comment>
<protein>
    <recommendedName>
        <fullName evidence="5">3-deoxy-manno-octulosonate cytidylyltransferase</fullName>
        <ecNumber evidence="5">2.7.7.38</ecNumber>
    </recommendedName>
    <alternativeName>
        <fullName evidence="5">CMP-2-keto-3-deoxyoctulosonic acid synthase</fullName>
        <shortName evidence="5">CKS</shortName>
        <shortName evidence="5">CMP-KDO synthase</shortName>
    </alternativeName>
</protein>
<dbReference type="InterPro" id="IPR029044">
    <property type="entry name" value="Nucleotide-diphossugar_trans"/>
</dbReference>
<evidence type="ECO:0000313" key="7">
    <source>
        <dbReference type="Proteomes" id="UP000001052"/>
    </source>
</evidence>
<dbReference type="GO" id="GO:0016020">
    <property type="term" value="C:membrane"/>
    <property type="evidence" value="ECO:0007669"/>
    <property type="project" value="UniProtKB-SubCell"/>
</dbReference>
<dbReference type="InterPro" id="IPR003329">
    <property type="entry name" value="Cytidylyl_trans"/>
</dbReference>
<sequence>MPPRCIGIIPARYASSRFPGKPLAPVLGRPMFWHVYTRACRCPELSQVVLATDDERIVHSAQNEGVPVVMTRSDHPSGSDRVLEAAEHLGLDEEDILVNIQGDEPALDPSMLSDVVRPFTQSAVRVGTLVRAIAETEARDPNVVKAVTAPDGRALYFSRAPIPYPRDNVPAYLGHVGLYAYRLLSLKHFSSLGPSALEQKEHLEQLRFLEAGIPIHTVQTACRCHGVDCPDDIKRVERILKESQ</sequence>